<keyword evidence="5" id="KW-0446">Lipid-binding</keyword>
<dbReference type="GO" id="GO:0008289">
    <property type="term" value="F:lipid binding"/>
    <property type="evidence" value="ECO:0007669"/>
    <property type="project" value="UniProtKB-KW"/>
</dbReference>
<comment type="function">
    <text evidence="6">Membrane-associated protein that warps the membrane surface to access and bind aromatic isoprenes with high specificity, including ubiquinone (CoQ) isoprene intermediates and presents them directly to COQ7, therefore facilitating the COQ7-mediated hydroxylase step. Participates in the biosynthesis of coenzyme Q, also named ubiquinone, an essential lipid-soluble electron transporter for aerobic cellular respiration.</text>
</comment>
<feature type="domain" description="COQ9 C-terminal" evidence="7">
    <location>
        <begin position="136"/>
        <end position="206"/>
    </location>
</feature>
<name>A0A2W5PY21_RHOSU</name>
<dbReference type="Gene3D" id="1.10.357.10">
    <property type="entry name" value="Tetracycline Repressor, domain 2"/>
    <property type="match status" value="1"/>
</dbReference>
<evidence type="ECO:0000256" key="3">
    <source>
        <dbReference type="ARBA" id="ARBA00022688"/>
    </source>
</evidence>
<dbReference type="NCBIfam" id="TIGR02396">
    <property type="entry name" value="diverge_rpsU"/>
    <property type="match status" value="1"/>
</dbReference>
<gene>
    <name evidence="8" type="ORF">DI556_10020</name>
</gene>
<evidence type="ECO:0000256" key="2">
    <source>
        <dbReference type="ARBA" id="ARBA00010766"/>
    </source>
</evidence>
<dbReference type="Pfam" id="PF08511">
    <property type="entry name" value="COQ9"/>
    <property type="match status" value="1"/>
</dbReference>
<comment type="pathway">
    <text evidence="1">Cofactor biosynthesis; ubiquinone biosynthesis.</text>
</comment>
<comment type="caution">
    <text evidence="8">The sequence shown here is derived from an EMBL/GenBank/DDBJ whole genome shotgun (WGS) entry which is preliminary data.</text>
</comment>
<dbReference type="PANTHER" id="PTHR21427">
    <property type="entry name" value="UBIQUINONE BIOSYNTHESIS PROTEIN COQ9, MITOCHONDRIAL"/>
    <property type="match status" value="1"/>
</dbReference>
<evidence type="ECO:0000313" key="9">
    <source>
        <dbReference type="Proteomes" id="UP000249185"/>
    </source>
</evidence>
<protein>
    <submittedName>
        <fullName evidence="8">COQ9 family protein</fullName>
    </submittedName>
</protein>
<accession>A0A2W5PY21</accession>
<evidence type="ECO:0000256" key="5">
    <source>
        <dbReference type="ARBA" id="ARBA00023121"/>
    </source>
</evidence>
<dbReference type="InterPro" id="IPR013718">
    <property type="entry name" value="COQ9_C"/>
</dbReference>
<dbReference type="EMBL" id="QFPW01000006">
    <property type="protein sequence ID" value="PZQ49797.1"/>
    <property type="molecule type" value="Genomic_DNA"/>
</dbReference>
<dbReference type="Proteomes" id="UP000249185">
    <property type="component" value="Unassembled WGS sequence"/>
</dbReference>
<proteinExistence type="inferred from homology"/>
<evidence type="ECO:0000313" key="8">
    <source>
        <dbReference type="EMBL" id="PZQ49797.1"/>
    </source>
</evidence>
<dbReference type="InterPro" id="IPR012762">
    <property type="entry name" value="Ubiq_biosynth_COQ9"/>
</dbReference>
<dbReference type="AlphaFoldDB" id="A0A2W5PY21"/>
<keyword evidence="4" id="KW-0809">Transit peptide</keyword>
<dbReference type="GO" id="GO:0006744">
    <property type="term" value="P:ubiquinone biosynthetic process"/>
    <property type="evidence" value="ECO:0007669"/>
    <property type="project" value="UniProtKB-KW"/>
</dbReference>
<sequence length="249" mass="26843">MTEASETASGAAGEEAGTARSDAGLGLRARVVEAALPHVPFDGWSDKTLAAAVREAGVDAGLSRIEFPRGGIDLLLAYHRDRDAALPGRLAAMELEGLRFRDKVALAIDTRLALVASEKDAVRRGVALCALPSHAADGARALWNTADTIWTALGDASDDFNWYSKRATLSAIYSSALLYWLGDDTPGATRTREFTRRRIDDLMRFEKAKARIAEHPMAAAMLRGPRRLLGRVRAPHGQAPSDLPGWQGE</sequence>
<reference evidence="8 9" key="1">
    <citation type="submission" date="2017-08" db="EMBL/GenBank/DDBJ databases">
        <title>Infants hospitalized years apart are colonized by the same room-sourced microbial strains.</title>
        <authorList>
            <person name="Brooks B."/>
            <person name="Olm M.R."/>
            <person name="Firek B.A."/>
            <person name="Baker R."/>
            <person name="Thomas B.C."/>
            <person name="Morowitz M.J."/>
            <person name="Banfield J.F."/>
        </authorList>
    </citation>
    <scope>NUCLEOTIDE SEQUENCE [LARGE SCALE GENOMIC DNA]</scope>
    <source>
        <strain evidence="8">S2_005_002_R2_34</strain>
    </source>
</reference>
<comment type="similarity">
    <text evidence="2">Belongs to the COQ9 family.</text>
</comment>
<evidence type="ECO:0000259" key="7">
    <source>
        <dbReference type="Pfam" id="PF08511"/>
    </source>
</evidence>
<keyword evidence="3" id="KW-0831">Ubiquinone biosynthesis</keyword>
<evidence type="ECO:0000256" key="6">
    <source>
        <dbReference type="ARBA" id="ARBA00058104"/>
    </source>
</evidence>
<organism evidence="8 9">
    <name type="scientific">Rhodovulum sulfidophilum</name>
    <name type="common">Rhodobacter sulfidophilus</name>
    <dbReference type="NCBI Taxonomy" id="35806"/>
    <lineage>
        <taxon>Bacteria</taxon>
        <taxon>Pseudomonadati</taxon>
        <taxon>Pseudomonadota</taxon>
        <taxon>Alphaproteobacteria</taxon>
        <taxon>Rhodobacterales</taxon>
        <taxon>Paracoccaceae</taxon>
        <taxon>Rhodovulum</taxon>
    </lineage>
</organism>
<evidence type="ECO:0000256" key="4">
    <source>
        <dbReference type="ARBA" id="ARBA00022946"/>
    </source>
</evidence>
<evidence type="ECO:0000256" key="1">
    <source>
        <dbReference type="ARBA" id="ARBA00004749"/>
    </source>
</evidence>
<dbReference type="PANTHER" id="PTHR21427:SF19">
    <property type="entry name" value="UBIQUINONE BIOSYNTHESIS PROTEIN COQ9, MITOCHONDRIAL"/>
    <property type="match status" value="1"/>
</dbReference>